<dbReference type="EMBL" id="MT143596">
    <property type="protein sequence ID" value="QJA98633.1"/>
    <property type="molecule type" value="Genomic_DNA"/>
</dbReference>
<evidence type="ECO:0000256" key="1">
    <source>
        <dbReference type="SAM" id="MobiDB-lite"/>
    </source>
</evidence>
<sequence length="45" mass="5187">MEKKKQGQAQIELTKDPHDKDPFRKKQKFTKLGGEDKKKDSDKGA</sequence>
<name>A0A6M3LV25_9ZZZZ</name>
<accession>A0A6M3LV25</accession>
<reference evidence="2" key="1">
    <citation type="submission" date="2020-03" db="EMBL/GenBank/DDBJ databases">
        <title>The deep terrestrial virosphere.</title>
        <authorList>
            <person name="Holmfeldt K."/>
            <person name="Nilsson E."/>
            <person name="Simone D."/>
            <person name="Lopez-Fernandez M."/>
            <person name="Wu X."/>
            <person name="de Brujin I."/>
            <person name="Lundin D."/>
            <person name="Andersson A."/>
            <person name="Bertilsson S."/>
            <person name="Dopson M."/>
        </authorList>
    </citation>
    <scope>NUCLEOTIDE SEQUENCE</scope>
    <source>
        <strain evidence="2">MM171A01683</strain>
        <strain evidence="3">MM171B02104</strain>
    </source>
</reference>
<protein>
    <submittedName>
        <fullName evidence="2">Uncharacterized protein</fullName>
    </submittedName>
</protein>
<dbReference type="AlphaFoldDB" id="A0A6M3LV25"/>
<evidence type="ECO:0000313" key="2">
    <source>
        <dbReference type="EMBL" id="QJA98633.1"/>
    </source>
</evidence>
<gene>
    <name evidence="2" type="ORF">MM171A01683_0008</name>
    <name evidence="3" type="ORF">MM171B02104_0003</name>
</gene>
<feature type="region of interest" description="Disordered" evidence="1">
    <location>
        <begin position="1"/>
        <end position="45"/>
    </location>
</feature>
<organism evidence="2">
    <name type="scientific">viral metagenome</name>
    <dbReference type="NCBI Taxonomy" id="1070528"/>
    <lineage>
        <taxon>unclassified sequences</taxon>
        <taxon>metagenomes</taxon>
        <taxon>organismal metagenomes</taxon>
    </lineage>
</organism>
<feature type="compositionally biased region" description="Basic and acidic residues" evidence="1">
    <location>
        <begin position="33"/>
        <end position="45"/>
    </location>
</feature>
<dbReference type="EMBL" id="MT143726">
    <property type="protein sequence ID" value="QJB01700.1"/>
    <property type="molecule type" value="Genomic_DNA"/>
</dbReference>
<proteinExistence type="predicted"/>
<evidence type="ECO:0000313" key="3">
    <source>
        <dbReference type="EMBL" id="QJB01700.1"/>
    </source>
</evidence>
<feature type="compositionally biased region" description="Basic and acidic residues" evidence="1">
    <location>
        <begin position="13"/>
        <end position="24"/>
    </location>
</feature>